<dbReference type="PANTHER" id="PTHR45708">
    <property type="entry name" value="ENDOCHITINASE"/>
    <property type="match status" value="1"/>
</dbReference>
<keyword evidence="2 5" id="KW-0378">Hydrolase</keyword>
<dbReference type="CDD" id="cd02871">
    <property type="entry name" value="GH18_chitinase_D-like"/>
    <property type="match status" value="1"/>
</dbReference>
<dbReference type="EMBL" id="FOWD01000014">
    <property type="protein sequence ID" value="SFO24117.1"/>
    <property type="molecule type" value="Genomic_DNA"/>
</dbReference>
<evidence type="ECO:0000259" key="8">
    <source>
        <dbReference type="PROSITE" id="PS51910"/>
    </source>
</evidence>
<dbReference type="GO" id="GO:0005576">
    <property type="term" value="C:extracellular region"/>
    <property type="evidence" value="ECO:0007669"/>
    <property type="project" value="InterPro"/>
</dbReference>
<dbReference type="AlphaFoldDB" id="A0A1I5FK24"/>
<evidence type="ECO:0000256" key="3">
    <source>
        <dbReference type="ARBA" id="ARBA00023277"/>
    </source>
</evidence>
<dbReference type="Pfam" id="PF02839">
    <property type="entry name" value="CBM_5_12"/>
    <property type="match status" value="1"/>
</dbReference>
<feature type="signal peptide" evidence="7">
    <location>
        <begin position="1"/>
        <end position="29"/>
    </location>
</feature>
<dbReference type="Pfam" id="PF00704">
    <property type="entry name" value="Glyco_hydro_18"/>
    <property type="match status" value="1"/>
</dbReference>
<dbReference type="InterPro" id="IPR001579">
    <property type="entry name" value="Glyco_hydro_18_chit_AS"/>
</dbReference>
<feature type="domain" description="GH18" evidence="8">
    <location>
        <begin position="36"/>
        <end position="328"/>
    </location>
</feature>
<dbReference type="GO" id="GO:0008061">
    <property type="term" value="F:chitin binding"/>
    <property type="evidence" value="ECO:0007669"/>
    <property type="project" value="InterPro"/>
</dbReference>
<dbReference type="PROSITE" id="PS01095">
    <property type="entry name" value="GH18_1"/>
    <property type="match status" value="1"/>
</dbReference>
<dbReference type="CDD" id="cd12214">
    <property type="entry name" value="ChiA1_BD"/>
    <property type="match status" value="1"/>
</dbReference>
<dbReference type="GO" id="GO:0008843">
    <property type="term" value="F:endochitinase activity"/>
    <property type="evidence" value="ECO:0007669"/>
    <property type="project" value="UniProtKB-EC"/>
</dbReference>
<keyword evidence="3" id="KW-0119">Carbohydrate metabolism</keyword>
<dbReference type="SUPFAM" id="SSF51445">
    <property type="entry name" value="(Trans)glycosidases"/>
    <property type="match status" value="1"/>
</dbReference>
<evidence type="ECO:0000256" key="7">
    <source>
        <dbReference type="SAM" id="SignalP"/>
    </source>
</evidence>
<evidence type="ECO:0000256" key="5">
    <source>
        <dbReference type="RuleBase" id="RU000489"/>
    </source>
</evidence>
<proteinExistence type="inferred from homology"/>
<name>A0A1I5FK24_9FIRM</name>
<dbReference type="EC" id="3.2.1.14" evidence="1"/>
<evidence type="ECO:0000313" key="10">
    <source>
        <dbReference type="Proteomes" id="UP000198806"/>
    </source>
</evidence>
<dbReference type="InterPro" id="IPR059177">
    <property type="entry name" value="GH29D-like_dom"/>
</dbReference>
<dbReference type="SUPFAM" id="SSF51055">
    <property type="entry name" value="Carbohydrate binding domain"/>
    <property type="match status" value="1"/>
</dbReference>
<dbReference type="SMART" id="SM00495">
    <property type="entry name" value="ChtBD3"/>
    <property type="match status" value="1"/>
</dbReference>
<dbReference type="Pfam" id="PF13290">
    <property type="entry name" value="CHB_HEX_C_1"/>
    <property type="match status" value="1"/>
</dbReference>
<keyword evidence="7" id="KW-0732">Signal</keyword>
<organism evidence="9 10">
    <name type="scientific">Anaerocolumna aminovalerica</name>
    <dbReference type="NCBI Taxonomy" id="1527"/>
    <lineage>
        <taxon>Bacteria</taxon>
        <taxon>Bacillati</taxon>
        <taxon>Bacillota</taxon>
        <taxon>Clostridia</taxon>
        <taxon>Lachnospirales</taxon>
        <taxon>Lachnospiraceae</taxon>
        <taxon>Anaerocolumna</taxon>
    </lineage>
</organism>
<evidence type="ECO:0000256" key="1">
    <source>
        <dbReference type="ARBA" id="ARBA00012729"/>
    </source>
</evidence>
<dbReference type="InterPro" id="IPR011583">
    <property type="entry name" value="Chitinase_II/V-like_cat"/>
</dbReference>
<dbReference type="Gene3D" id="2.10.10.20">
    <property type="entry name" value="Carbohydrate-binding module superfamily 5/12"/>
    <property type="match status" value="1"/>
</dbReference>
<sequence length="467" mass="49159">MKGKKIWSFLLMCLMIAVTIGKNPITSYAQSGLPTHLLTGYWQNFNNGAKCLRISDVPVSYDIIAVAFADATSTPGAVSFTLDSGLSSALGGYTESQFISDIATVKGRGQKVIISVGGQNGTIRVEDSNAATNFANSVYSLMTKYGFDGVDIDLENGVNPTYMASALRSLSSKAGPGLIITMAPETIYMQSPSSSYFQLALNIKDILTIVNTQYYNSGAMLGYDGKVYSQGTVDFLTALATIQLENGLRPDQVGLGLPASPSGAGGGYVSPTVVNAALDCLYNGSNGGTFKPPHTYPTIRGAMTWSINWDASNGYNFANTVKPHLNSLGGGGQQQTVVTPAFSPAGGKYNSAQSVTITCATSGATIRYTTDGSTPNSGSPVYSGAINVSSTTTIKAYATAPGMNDSAVNSVTYTIDNGGNYQTWAPNTAYKVGDIVYYSGKNYKCIQPHTSLVGWEPSNVPALWQVQ</sequence>
<evidence type="ECO:0000313" key="9">
    <source>
        <dbReference type="EMBL" id="SFO24117.1"/>
    </source>
</evidence>
<dbReference type="SMART" id="SM00636">
    <property type="entry name" value="Glyco_18"/>
    <property type="match status" value="1"/>
</dbReference>
<protein>
    <recommendedName>
        <fullName evidence="1">chitinase</fullName>
        <ecNumber evidence="1">3.2.1.14</ecNumber>
    </recommendedName>
</protein>
<dbReference type="GO" id="GO:0030246">
    <property type="term" value="F:carbohydrate binding"/>
    <property type="evidence" value="ECO:0007669"/>
    <property type="project" value="InterPro"/>
</dbReference>
<dbReference type="PROSITE" id="PS51910">
    <property type="entry name" value="GH18_2"/>
    <property type="match status" value="1"/>
</dbReference>
<dbReference type="STRING" id="1527.SAMN04489757_11491"/>
<accession>A0A1I5FK24</accession>
<comment type="similarity">
    <text evidence="6">Belongs to the glycosyl hydrolase 18 family.</text>
</comment>
<dbReference type="GO" id="GO:0005975">
    <property type="term" value="P:carbohydrate metabolic process"/>
    <property type="evidence" value="ECO:0007669"/>
    <property type="project" value="InterPro"/>
</dbReference>
<dbReference type="InterPro" id="IPR001223">
    <property type="entry name" value="Glyco_hydro18_cat"/>
</dbReference>
<evidence type="ECO:0000256" key="2">
    <source>
        <dbReference type="ARBA" id="ARBA00022801"/>
    </source>
</evidence>
<dbReference type="InterPro" id="IPR036573">
    <property type="entry name" value="CBM_sf_5/12"/>
</dbReference>
<dbReference type="Proteomes" id="UP000198806">
    <property type="component" value="Unassembled WGS sequence"/>
</dbReference>
<keyword evidence="4 5" id="KW-0326">Glycosidase</keyword>
<dbReference type="Gene3D" id="3.20.20.80">
    <property type="entry name" value="Glycosidases"/>
    <property type="match status" value="1"/>
</dbReference>
<feature type="chain" id="PRO_5011624732" description="chitinase" evidence="7">
    <location>
        <begin position="30"/>
        <end position="467"/>
    </location>
</feature>
<keyword evidence="10" id="KW-1185">Reference proteome</keyword>
<dbReference type="PANTHER" id="PTHR45708:SF49">
    <property type="entry name" value="ENDOCHITINASE"/>
    <property type="match status" value="1"/>
</dbReference>
<dbReference type="InterPro" id="IPR003610">
    <property type="entry name" value="CBM5/12"/>
</dbReference>
<dbReference type="RefSeq" id="WP_207650142.1">
    <property type="nucleotide sequence ID" value="NZ_BAABFM010000048.1"/>
</dbReference>
<evidence type="ECO:0000256" key="6">
    <source>
        <dbReference type="RuleBase" id="RU004453"/>
    </source>
</evidence>
<dbReference type="InterPro" id="IPR017853">
    <property type="entry name" value="GH"/>
</dbReference>
<dbReference type="InterPro" id="IPR050542">
    <property type="entry name" value="Glycosyl_Hydrlase18_Chitinase"/>
</dbReference>
<evidence type="ECO:0000256" key="4">
    <source>
        <dbReference type="ARBA" id="ARBA00023295"/>
    </source>
</evidence>
<gene>
    <name evidence="9" type="ORF">SAMN04489757_11491</name>
</gene>
<reference evidence="9 10" key="1">
    <citation type="submission" date="2016-10" db="EMBL/GenBank/DDBJ databases">
        <authorList>
            <person name="de Groot N.N."/>
        </authorList>
    </citation>
    <scope>NUCLEOTIDE SEQUENCE [LARGE SCALE GENOMIC DNA]</scope>
    <source>
        <strain evidence="9 10">DSM 1283</strain>
    </source>
</reference>